<dbReference type="RefSeq" id="WP_306066784.1">
    <property type="nucleotide sequence ID" value="NZ_JAROCA020000003.1"/>
</dbReference>
<keyword evidence="1" id="KW-0472">Membrane</keyword>
<dbReference type="Proteomes" id="UP001228376">
    <property type="component" value="Unassembled WGS sequence"/>
</dbReference>
<keyword evidence="1" id="KW-0812">Transmembrane</keyword>
<evidence type="ECO:0008006" key="4">
    <source>
        <dbReference type="Google" id="ProtNLM"/>
    </source>
</evidence>
<feature type="transmembrane region" description="Helical" evidence="1">
    <location>
        <begin position="185"/>
        <end position="204"/>
    </location>
</feature>
<feature type="transmembrane region" description="Helical" evidence="1">
    <location>
        <begin position="248"/>
        <end position="270"/>
    </location>
</feature>
<protein>
    <recommendedName>
        <fullName evidence="4">ABC-2 family transporter protein</fullName>
    </recommendedName>
</protein>
<accession>A0ABU5CKV5</accession>
<feature type="transmembrane region" description="Helical" evidence="1">
    <location>
        <begin position="75"/>
        <end position="96"/>
    </location>
</feature>
<gene>
    <name evidence="2" type="ORF">P5G51_018105</name>
</gene>
<feature type="transmembrane region" description="Helical" evidence="1">
    <location>
        <begin position="216"/>
        <end position="236"/>
    </location>
</feature>
<dbReference type="EMBL" id="JAROCA020000003">
    <property type="protein sequence ID" value="MDY0406997.1"/>
    <property type="molecule type" value="Genomic_DNA"/>
</dbReference>
<evidence type="ECO:0000313" key="3">
    <source>
        <dbReference type="Proteomes" id="UP001228376"/>
    </source>
</evidence>
<keyword evidence="1" id="KW-1133">Transmembrane helix</keyword>
<evidence type="ECO:0000256" key="1">
    <source>
        <dbReference type="SAM" id="Phobius"/>
    </source>
</evidence>
<evidence type="ECO:0000313" key="2">
    <source>
        <dbReference type="EMBL" id="MDY0406997.1"/>
    </source>
</evidence>
<name>A0ABU5CKV5_9BACI</name>
<feature type="transmembrane region" description="Helical" evidence="1">
    <location>
        <begin position="117"/>
        <end position="142"/>
    </location>
</feature>
<keyword evidence="3" id="KW-1185">Reference proteome</keyword>
<organism evidence="2 3">
    <name type="scientific">Tigheibacillus jepli</name>
    <dbReference type="NCBI Taxonomy" id="3035914"/>
    <lineage>
        <taxon>Bacteria</taxon>
        <taxon>Bacillati</taxon>
        <taxon>Bacillota</taxon>
        <taxon>Bacilli</taxon>
        <taxon>Bacillales</taxon>
        <taxon>Bacillaceae</taxon>
        <taxon>Tigheibacillus</taxon>
    </lineage>
</organism>
<comment type="caution">
    <text evidence="2">The sequence shown here is derived from an EMBL/GenBank/DDBJ whole genome shotgun (WGS) entry which is preliminary data.</text>
</comment>
<sequence>MKSYLKLVNFEINRFLKLYVALAAFTVIVQTAVVIIHARSYLATAKDAVTKDMIPRETFLSDYGPMSIVRAMDGWFQLPIAICIAVLLIYCFMIWYRDWFGKNTFIYRLLMLPTNRIHIYLAKATAIFFMVLGLVSLELLLLPAESKLVELMVPIDYREDYSLNGIMEAFGDLNILFPKTITEFLIHYGIGLMMVFILFTSILIERCYRLKGILYGGIYFAFALVIFLLPNIVLIFAHTNYLYPVEMFFVELLLGILVTAMSIGLSHYLLNKKIRV</sequence>
<proteinExistence type="predicted"/>
<feature type="transmembrane region" description="Helical" evidence="1">
    <location>
        <begin position="16"/>
        <end position="38"/>
    </location>
</feature>
<reference evidence="2 3" key="1">
    <citation type="submission" date="2023-10" db="EMBL/GenBank/DDBJ databases">
        <title>179-bfca-hs.</title>
        <authorList>
            <person name="Miliotis G."/>
            <person name="Sengupta P."/>
            <person name="Hameed A."/>
            <person name="Chuvochina M."/>
            <person name="Mcdonagh F."/>
            <person name="Simpson A.C."/>
            <person name="Singh N.K."/>
            <person name="Rekha P.D."/>
            <person name="Raman K."/>
            <person name="Hugenholtz P."/>
            <person name="Venkateswaran K."/>
        </authorList>
    </citation>
    <scope>NUCLEOTIDE SEQUENCE [LARGE SCALE GENOMIC DNA]</scope>
    <source>
        <strain evidence="2 3">179-BFC-A-HS</strain>
    </source>
</reference>